<accession>A0AA36F781</accession>
<dbReference type="EMBL" id="OX597819">
    <property type="protein sequence ID" value="CAI9724703.1"/>
    <property type="molecule type" value="Genomic_DNA"/>
</dbReference>
<organism evidence="1 2">
    <name type="scientific">Octopus vulgaris</name>
    <name type="common">Common octopus</name>
    <dbReference type="NCBI Taxonomy" id="6645"/>
    <lineage>
        <taxon>Eukaryota</taxon>
        <taxon>Metazoa</taxon>
        <taxon>Spiralia</taxon>
        <taxon>Lophotrochozoa</taxon>
        <taxon>Mollusca</taxon>
        <taxon>Cephalopoda</taxon>
        <taxon>Coleoidea</taxon>
        <taxon>Octopodiformes</taxon>
        <taxon>Octopoda</taxon>
        <taxon>Incirrata</taxon>
        <taxon>Octopodidae</taxon>
        <taxon>Octopus</taxon>
    </lineage>
</organism>
<proteinExistence type="predicted"/>
<evidence type="ECO:0000313" key="1">
    <source>
        <dbReference type="EMBL" id="CAI9724703.1"/>
    </source>
</evidence>
<dbReference type="Proteomes" id="UP001162480">
    <property type="component" value="Chromosome 6"/>
</dbReference>
<name>A0AA36F781_OCTVU</name>
<gene>
    <name evidence="1" type="ORF">OCTVUL_1B015920</name>
</gene>
<sequence length="205" mass="23987">MSKSVAVEDSCTSFMESKCPQAKKDYPIAKPDLDYCKRLIEYQKCADDIQDERCFEAFQDFFRNICPEKDDCIEYFKSYCRQAEEEFPVHSPDKDFCKRIRAYEQCAIKKKHNCDLHFHYYSLLTCGRKIFIVIYLFIASHWRIGFVTKLNSKQFNFGALPYIKSVLRDSKINIASNPFKEPIKLLAQVRFQLANSSEAVTMALS</sequence>
<protein>
    <submittedName>
        <fullName evidence="1">Uncharacterized protein</fullName>
    </submittedName>
</protein>
<evidence type="ECO:0000313" key="2">
    <source>
        <dbReference type="Proteomes" id="UP001162480"/>
    </source>
</evidence>
<reference evidence="1" key="1">
    <citation type="submission" date="2023-08" db="EMBL/GenBank/DDBJ databases">
        <authorList>
            <person name="Alioto T."/>
            <person name="Alioto T."/>
            <person name="Gomez Garrido J."/>
        </authorList>
    </citation>
    <scope>NUCLEOTIDE SEQUENCE</scope>
</reference>
<dbReference type="AlphaFoldDB" id="A0AA36F781"/>
<keyword evidence="2" id="KW-1185">Reference proteome</keyword>